<dbReference type="Pfam" id="PF00534">
    <property type="entry name" value="Glycos_transf_1"/>
    <property type="match status" value="1"/>
</dbReference>
<dbReference type="PANTHER" id="PTHR45947:SF13">
    <property type="entry name" value="TRANSFERASE"/>
    <property type="match status" value="1"/>
</dbReference>
<name>A0ABW8U1Q3_9BACT</name>
<comment type="caution">
    <text evidence="2">The sequence shown here is derived from an EMBL/GenBank/DDBJ whole genome shotgun (WGS) entry which is preliminary data.</text>
</comment>
<keyword evidence="2" id="KW-0808">Transferase</keyword>
<dbReference type="InterPro" id="IPR001296">
    <property type="entry name" value="Glyco_trans_1"/>
</dbReference>
<evidence type="ECO:0000259" key="1">
    <source>
        <dbReference type="Pfam" id="PF00534"/>
    </source>
</evidence>
<dbReference type="Gene3D" id="3.40.50.2000">
    <property type="entry name" value="Glycogen Phosphorylase B"/>
    <property type="match status" value="2"/>
</dbReference>
<proteinExistence type="predicted"/>
<dbReference type="InterPro" id="IPR050194">
    <property type="entry name" value="Glycosyltransferase_grp1"/>
</dbReference>
<feature type="domain" description="Glycosyl transferase family 1" evidence="1">
    <location>
        <begin position="217"/>
        <end position="371"/>
    </location>
</feature>
<keyword evidence="3" id="KW-1185">Reference proteome</keyword>
<dbReference type="EMBL" id="JBEWZF010000003">
    <property type="protein sequence ID" value="MFL0299129.1"/>
    <property type="molecule type" value="Genomic_DNA"/>
</dbReference>
<evidence type="ECO:0000313" key="3">
    <source>
        <dbReference type="Proteomes" id="UP001623553"/>
    </source>
</evidence>
<evidence type="ECO:0000313" key="2">
    <source>
        <dbReference type="EMBL" id="MFL0299129.1"/>
    </source>
</evidence>
<dbReference type="RefSeq" id="WP_406800851.1">
    <property type="nucleotide sequence ID" value="NZ_JBEWZF010000003.1"/>
</dbReference>
<dbReference type="GO" id="GO:0016757">
    <property type="term" value="F:glycosyltransferase activity"/>
    <property type="evidence" value="ECO:0007669"/>
    <property type="project" value="UniProtKB-KW"/>
</dbReference>
<organism evidence="2 3">
    <name type="scientific">Aquirufa novilacunae</name>
    <dbReference type="NCBI Taxonomy" id="3139305"/>
    <lineage>
        <taxon>Bacteria</taxon>
        <taxon>Pseudomonadati</taxon>
        <taxon>Bacteroidota</taxon>
        <taxon>Cytophagia</taxon>
        <taxon>Cytophagales</taxon>
        <taxon>Flectobacillaceae</taxon>
        <taxon>Aquirufa</taxon>
    </lineage>
</organism>
<protein>
    <submittedName>
        <fullName evidence="2">Glycosyltransferase family 4 protein</fullName>
        <ecNumber evidence="2">2.4.-.-</ecNumber>
    </submittedName>
</protein>
<dbReference type="SUPFAM" id="SSF53756">
    <property type="entry name" value="UDP-Glycosyltransferase/glycogen phosphorylase"/>
    <property type="match status" value="1"/>
</dbReference>
<gene>
    <name evidence="2" type="ORF">AAE961_09630</name>
</gene>
<dbReference type="Proteomes" id="UP001623553">
    <property type="component" value="Unassembled WGS sequence"/>
</dbReference>
<sequence>MKIMSLAGGLPHYYNLVLNKLQRDYGVEVCVVVPTEKGATLGAGVYTSDKGIEFKVFRREEYTTYYGKKFFRGLKELILAEKPDVLMVNWPYQASFVFYPGWYRFLRQHKVALISKEIPFQVPHYENAISYYLQGGGVTENNQAHQSNPSLLARLKFLIVRETRKRFSNLVDAHINYLDEAIALHGSYGVPAEKVFITANSPDTDALLATANELKDIQPNPFRLLHIGRLVKWKQVDLLIEAAIALRAKFPQTELSIVGDGPELEALKAQAAGHDFIQFHGGIYDPKELGKITCESGIYVLAGMGGLSINEAMCFSKPVVCSVADGTEKRLVREGYNGHYFESGSLSSLQSVIEKLFAKPENITLMGQRSREIIEKEINIHSVLSNYMEAFRGATRSPLDSKAQSTKNKE</sequence>
<dbReference type="EC" id="2.4.-.-" evidence="2"/>
<dbReference type="PANTHER" id="PTHR45947">
    <property type="entry name" value="SULFOQUINOVOSYL TRANSFERASE SQD2"/>
    <property type="match status" value="1"/>
</dbReference>
<reference evidence="2 3" key="1">
    <citation type="submission" date="2024-07" db="EMBL/GenBank/DDBJ databases">
        <authorList>
            <person name="Pitt A."/>
            <person name="Hahn M.W."/>
        </authorList>
    </citation>
    <scope>NUCLEOTIDE SEQUENCE [LARGE SCALE GENOMIC DNA]</scope>
    <source>
        <strain evidence="2 3">2-BAHN-186B</strain>
    </source>
</reference>
<keyword evidence="2" id="KW-0328">Glycosyltransferase</keyword>
<dbReference type="CDD" id="cd03801">
    <property type="entry name" value="GT4_PimA-like"/>
    <property type="match status" value="1"/>
</dbReference>
<accession>A0ABW8U1Q3</accession>